<gene>
    <name evidence="14" type="ORF">G8D99_01045</name>
</gene>
<evidence type="ECO:0000256" key="6">
    <source>
        <dbReference type="ARBA" id="ARBA00022801"/>
    </source>
</evidence>
<evidence type="ECO:0000256" key="2">
    <source>
        <dbReference type="ARBA" id="ARBA00010052"/>
    </source>
</evidence>
<evidence type="ECO:0000259" key="12">
    <source>
        <dbReference type="SMART" id="SM00477"/>
    </source>
</evidence>
<feature type="binding site" evidence="9">
    <location>
        <position position="160"/>
    </location>
    <ligand>
        <name>Mg(2+)</name>
        <dbReference type="ChEBI" id="CHEBI:18420"/>
        <note>catalytic</note>
    </ligand>
</feature>
<accession>A0A6G8S0W3</accession>
<keyword evidence="6 10" id="KW-0378">Hydrolase</keyword>
<keyword evidence="15" id="KW-1185">Reference proteome</keyword>
<dbReference type="GO" id="GO:0003676">
    <property type="term" value="F:nucleic acid binding"/>
    <property type="evidence" value="ECO:0007669"/>
    <property type="project" value="InterPro"/>
</dbReference>
<evidence type="ECO:0000256" key="7">
    <source>
        <dbReference type="ARBA" id="ARBA00022842"/>
    </source>
</evidence>
<keyword evidence="3 10" id="KW-0540">Nuclease</keyword>
<evidence type="ECO:0000256" key="4">
    <source>
        <dbReference type="ARBA" id="ARBA00022723"/>
    </source>
</evidence>
<name>A0A6G8S0W3_9GAMM</name>
<evidence type="ECO:0000256" key="3">
    <source>
        <dbReference type="ARBA" id="ARBA00022722"/>
    </source>
</evidence>
<dbReference type="KEGG" id="alj:G8D99_01045"/>
<evidence type="ECO:0000256" key="9">
    <source>
        <dbReference type="PIRSR" id="PIRSR640255-2"/>
    </source>
</evidence>
<dbReference type="GO" id="GO:0004519">
    <property type="term" value="F:endonuclease activity"/>
    <property type="evidence" value="ECO:0007669"/>
    <property type="project" value="UniProtKB-UniRule"/>
</dbReference>
<evidence type="ECO:0000313" key="15">
    <source>
        <dbReference type="Proteomes" id="UP000501939"/>
    </source>
</evidence>
<dbReference type="Gene3D" id="3.40.570.10">
    <property type="entry name" value="Extracellular Endonuclease, subunit A"/>
    <property type="match status" value="1"/>
</dbReference>
<dbReference type="InterPro" id="IPR018524">
    <property type="entry name" value="DNA/RNA_endonuclease_AS"/>
</dbReference>
<dbReference type="Proteomes" id="UP000501939">
    <property type="component" value="Chromosome"/>
</dbReference>
<evidence type="ECO:0000256" key="10">
    <source>
        <dbReference type="RuleBase" id="RU366055"/>
    </source>
</evidence>
<feature type="active site" description="Proton acceptor" evidence="8">
    <location>
        <position position="130"/>
    </location>
</feature>
<reference evidence="14 15" key="1">
    <citation type="submission" date="2020-03" db="EMBL/GenBank/DDBJ databases">
        <authorList>
            <person name="Zhu W."/>
        </authorList>
    </citation>
    <scope>NUCLEOTIDE SEQUENCE [LARGE SCALE GENOMIC DNA]</scope>
    <source>
        <strain evidence="14 15">185</strain>
    </source>
</reference>
<dbReference type="SMART" id="SM00892">
    <property type="entry name" value="Endonuclease_NS"/>
    <property type="match status" value="1"/>
</dbReference>
<comment type="cofactor">
    <cofactor evidence="1 10">
        <name>Mg(2+)</name>
        <dbReference type="ChEBI" id="CHEBI:18420"/>
    </cofactor>
</comment>
<dbReference type="InterPro" id="IPR044929">
    <property type="entry name" value="DNA/RNA_non-sp_Endonuclease_sf"/>
</dbReference>
<sequence length="362" mass="40011">MSNLAVKSILGLVAAGGFALSFGQEGISQYIPFSSSSSNSTCLKQFYREQPPVLVKEKLQKNTYPLCFNGFNVMYSGVSKTPLWTAEYLSVQRLSQKIAREDSFHEELQVSASDRATLADYRGSGYDRGHMSPNADMPTKEAQFDSFSLANMVPQSPKNNQQVWRELEEATRAIVTKQKQDVYVVTGPVFSGKKLKTIGKGVIVPSAVFKAVYLPKNGIVGVYYAPNDNSLQVKVISVCELEEMVGMNVFPQLTSEQKRNTYQLPLKASQVKANKTIEYSHWDAESQCAVDIPSDQIKALQKKFVAPKSMSTTTTTSSSTATENNTANNQSTQSHEENSSPQAQVMESLLDALLKFLMSLFK</sequence>
<dbReference type="GO" id="GO:0016787">
    <property type="term" value="F:hydrolase activity"/>
    <property type="evidence" value="ECO:0007669"/>
    <property type="project" value="UniProtKB-KW"/>
</dbReference>
<feature type="region of interest" description="Disordered" evidence="11">
    <location>
        <begin position="311"/>
        <end position="342"/>
    </location>
</feature>
<dbReference type="InterPro" id="IPR044925">
    <property type="entry name" value="His-Me_finger_sf"/>
</dbReference>
<protein>
    <recommendedName>
        <fullName evidence="10">Endonuclease</fullName>
        <ecNumber evidence="10">3.1.30.-</ecNumber>
    </recommendedName>
</protein>
<dbReference type="EMBL" id="CP049916">
    <property type="protein sequence ID" value="QIO07755.1"/>
    <property type="molecule type" value="Genomic_DNA"/>
</dbReference>
<feature type="domain" description="ENPP1-3/EXOG-like endonuclease/phosphodiesterase" evidence="12">
    <location>
        <begin position="68"/>
        <end position="256"/>
    </location>
</feature>
<feature type="domain" description="DNA/RNA non-specific endonuclease/pyrophosphatase/phosphodiesterase" evidence="13">
    <location>
        <begin position="67"/>
        <end position="256"/>
    </location>
</feature>
<dbReference type="GO" id="GO:0046872">
    <property type="term" value="F:metal ion binding"/>
    <property type="evidence" value="ECO:0007669"/>
    <property type="project" value="UniProtKB-KW"/>
</dbReference>
<feature type="compositionally biased region" description="Low complexity" evidence="11">
    <location>
        <begin position="311"/>
        <end position="333"/>
    </location>
</feature>
<dbReference type="SMART" id="SM00477">
    <property type="entry name" value="NUC"/>
    <property type="match status" value="1"/>
</dbReference>
<dbReference type="Pfam" id="PF01223">
    <property type="entry name" value="Endonuclease_NS"/>
    <property type="match status" value="1"/>
</dbReference>
<dbReference type="AlphaFoldDB" id="A0A6G8S0W3"/>
<dbReference type="PROSITE" id="PS01070">
    <property type="entry name" value="NUCLEASE_NON_SPEC"/>
    <property type="match status" value="1"/>
</dbReference>
<evidence type="ECO:0000259" key="13">
    <source>
        <dbReference type="SMART" id="SM00892"/>
    </source>
</evidence>
<evidence type="ECO:0000256" key="5">
    <source>
        <dbReference type="ARBA" id="ARBA00022759"/>
    </source>
</evidence>
<dbReference type="SUPFAM" id="SSF54060">
    <property type="entry name" value="His-Me finger endonucleases"/>
    <property type="match status" value="1"/>
</dbReference>
<dbReference type="PANTHER" id="PTHR13966">
    <property type="entry name" value="ENDONUCLEASE RELATED"/>
    <property type="match status" value="1"/>
</dbReference>
<dbReference type="EC" id="3.1.30.-" evidence="10"/>
<organism evidence="14 15">
    <name type="scientific">Acinetobacter lanii</name>
    <dbReference type="NCBI Taxonomy" id="2715163"/>
    <lineage>
        <taxon>Bacteria</taxon>
        <taxon>Pseudomonadati</taxon>
        <taxon>Pseudomonadota</taxon>
        <taxon>Gammaproteobacteria</taxon>
        <taxon>Moraxellales</taxon>
        <taxon>Moraxellaceae</taxon>
        <taxon>Acinetobacter</taxon>
    </lineage>
</organism>
<proteinExistence type="inferred from homology"/>
<dbReference type="PANTHER" id="PTHR13966:SF5">
    <property type="entry name" value="ENDONUCLEASE G, MITOCHONDRIAL"/>
    <property type="match status" value="1"/>
</dbReference>
<evidence type="ECO:0000256" key="1">
    <source>
        <dbReference type="ARBA" id="ARBA00001946"/>
    </source>
</evidence>
<evidence type="ECO:0000256" key="8">
    <source>
        <dbReference type="PIRSR" id="PIRSR640255-1"/>
    </source>
</evidence>
<evidence type="ECO:0000256" key="11">
    <source>
        <dbReference type="SAM" id="MobiDB-lite"/>
    </source>
</evidence>
<dbReference type="InterPro" id="IPR040255">
    <property type="entry name" value="Non-specific_endonuclease"/>
</dbReference>
<evidence type="ECO:0000313" key="14">
    <source>
        <dbReference type="EMBL" id="QIO07755.1"/>
    </source>
</evidence>
<comment type="similarity">
    <text evidence="2 10">Belongs to the DNA/RNA non-specific endonuclease family.</text>
</comment>
<dbReference type="RefSeq" id="WP_166321817.1">
    <property type="nucleotide sequence ID" value="NZ_CP049916.1"/>
</dbReference>
<keyword evidence="5 10" id="KW-0255">Endonuclease</keyword>
<dbReference type="InterPro" id="IPR020821">
    <property type="entry name" value="ENPP1-3/EXOG-like_nuc-like"/>
</dbReference>
<keyword evidence="4 9" id="KW-0479">Metal-binding</keyword>
<dbReference type="InterPro" id="IPR001604">
    <property type="entry name" value="Endo_G_ENPP1-like_dom"/>
</dbReference>
<keyword evidence="7" id="KW-0460">Magnesium</keyword>